<feature type="compositionally biased region" description="Basic and acidic residues" evidence="1">
    <location>
        <begin position="769"/>
        <end position="782"/>
    </location>
</feature>
<dbReference type="InterPro" id="IPR024420">
    <property type="entry name" value="TRAPP_III_complex_Trs85"/>
</dbReference>
<evidence type="ECO:0000256" key="1">
    <source>
        <dbReference type="SAM" id="MobiDB-lite"/>
    </source>
</evidence>
<feature type="region of interest" description="Disordered" evidence="1">
    <location>
        <begin position="1"/>
        <end position="23"/>
    </location>
</feature>
<name>A0ABQ9P715_9PEZI</name>
<dbReference type="Pfam" id="PF12739">
    <property type="entry name" value="TRAPPC-Trs85"/>
    <property type="match status" value="1"/>
</dbReference>
<feature type="compositionally biased region" description="Polar residues" evidence="1">
    <location>
        <begin position="11"/>
        <end position="21"/>
    </location>
</feature>
<accession>A0ABQ9P715</accession>
<feature type="region of interest" description="Disordered" evidence="1">
    <location>
        <begin position="454"/>
        <end position="480"/>
    </location>
</feature>
<evidence type="ECO:0008006" key="4">
    <source>
        <dbReference type="Google" id="ProtNLM"/>
    </source>
</evidence>
<feature type="region of interest" description="Disordered" evidence="1">
    <location>
        <begin position="710"/>
        <end position="782"/>
    </location>
</feature>
<dbReference type="PANTHER" id="PTHR12975:SF6">
    <property type="entry name" value="TRAFFICKING PROTEIN PARTICLE COMPLEX SUBUNIT 8"/>
    <property type="match status" value="1"/>
</dbReference>
<gene>
    <name evidence="2" type="ORF">H2201_000282</name>
</gene>
<sequence length="782" mass="86370">MNPLQDADPLQSPQYSNSESSLVLPKIRASPVASLASLPYRRSNPSLSSLFASTASILPKSRSGSVTPTAPLVAGSVFSPGATHGAASLPSTPQGSQPADEARTLILRSFVPHVGVFASADTDELVRQKGLSGGFVELVRPFGECVHGKVTIRDSIGASRSWDDFGIRFTGLRDGIGVPPGGTRRSTDSRPGTANGYRSSTEGSDAAWLRVGGDVRSIEEVVDRHLAYAEEQSGPTDYLNHKQNTAETPIATSPFYALYLRKLLSSLPMAPHETFSHPVACVLAISSRSPSPIEELRRLYTATSTGDQRLPHWVNNEFLRYYVLVHDEDHDDISKSTSLFEQMKRHFGLHCHLLRLRTNQCVSSDEDCIRIPTCEWISASEELAEIHRRETAEDISDPNIYLHESDAAALRTFVRELTTQSIVPVMERLIATWNEQVASRRRGISGRFMSLSKKWSPFSSSRTSSSPTSGNPSNSNYDSLQGFYRPDSPEATMRKLADYAFMLRDFKLASSVYDLLRTDFNTDKAWKHYAAANEMCAIATLMTPSNLSSKSRTENVDQMLESASYSFLSRCGAPFYALRTLAMGLELLKLRGSSAADDAARWATKALEMRVVGPVGEALFTERVSACYASRKGTGSMSWGSRRRKAAFWAVLAADSWVKLEKGVQAEKCLNEAGRLYGVDADGAMDLPFEGMRIFMQALGETVRALRRARRGYDRAREEREEDEETLAEEEMVEEISETLDRRPHRKSLVGVGAGPMGPLDTPLSPLRSAEDEPRFKDDQFE</sequence>
<evidence type="ECO:0000313" key="3">
    <source>
        <dbReference type="Proteomes" id="UP001172684"/>
    </source>
</evidence>
<dbReference type="Proteomes" id="UP001172684">
    <property type="component" value="Unassembled WGS sequence"/>
</dbReference>
<proteinExistence type="predicted"/>
<feature type="region of interest" description="Disordered" evidence="1">
    <location>
        <begin position="176"/>
        <end position="201"/>
    </location>
</feature>
<organism evidence="2 3">
    <name type="scientific">Coniosporium apollinis</name>
    <dbReference type="NCBI Taxonomy" id="61459"/>
    <lineage>
        <taxon>Eukaryota</taxon>
        <taxon>Fungi</taxon>
        <taxon>Dikarya</taxon>
        <taxon>Ascomycota</taxon>
        <taxon>Pezizomycotina</taxon>
        <taxon>Dothideomycetes</taxon>
        <taxon>Dothideomycetes incertae sedis</taxon>
        <taxon>Coniosporium</taxon>
    </lineage>
</organism>
<comment type="caution">
    <text evidence="2">The sequence shown here is derived from an EMBL/GenBank/DDBJ whole genome shotgun (WGS) entry which is preliminary data.</text>
</comment>
<feature type="compositionally biased region" description="Low complexity" evidence="1">
    <location>
        <begin position="454"/>
        <end position="476"/>
    </location>
</feature>
<feature type="compositionally biased region" description="Acidic residues" evidence="1">
    <location>
        <begin position="720"/>
        <end position="738"/>
    </location>
</feature>
<keyword evidence="3" id="KW-1185">Reference proteome</keyword>
<protein>
    <recommendedName>
        <fullName evidence="4">Transport protein particle subunit trs85-2</fullName>
    </recommendedName>
</protein>
<feature type="compositionally biased region" description="Polar residues" evidence="1">
    <location>
        <begin position="189"/>
        <end position="201"/>
    </location>
</feature>
<evidence type="ECO:0000313" key="2">
    <source>
        <dbReference type="EMBL" id="KAJ9669415.1"/>
    </source>
</evidence>
<dbReference type="EMBL" id="JAPDRL010000002">
    <property type="protein sequence ID" value="KAJ9669415.1"/>
    <property type="molecule type" value="Genomic_DNA"/>
</dbReference>
<reference evidence="2" key="1">
    <citation type="submission" date="2022-10" db="EMBL/GenBank/DDBJ databases">
        <title>Culturing micro-colonial fungi from biological soil crusts in the Mojave desert and describing Neophaeococcomyces mojavensis, and introducing the new genera and species Taxawa tesnikishii.</title>
        <authorList>
            <person name="Kurbessoian T."/>
            <person name="Stajich J.E."/>
        </authorList>
    </citation>
    <scope>NUCLEOTIDE SEQUENCE</scope>
    <source>
        <strain evidence="2">TK_1</strain>
    </source>
</reference>
<dbReference type="PANTHER" id="PTHR12975">
    <property type="entry name" value="TRANSPORT PROTEIN TRAPP"/>
    <property type="match status" value="1"/>
</dbReference>